<protein>
    <submittedName>
        <fullName evidence="5">GlxA family transcriptional regulator</fullName>
    </submittedName>
</protein>
<reference evidence="5 6" key="1">
    <citation type="submission" date="2022-01" db="EMBL/GenBank/DDBJ databases">
        <authorList>
            <person name="Won M."/>
            <person name="Kim S.-J."/>
            <person name="Kwon S.-W."/>
        </authorList>
    </citation>
    <scope>NUCLEOTIDE SEQUENCE [LARGE SCALE GENOMIC DNA]</scope>
    <source>
        <strain evidence="5 6">KCTC 23505</strain>
    </source>
</reference>
<dbReference type="RefSeq" id="WP_235704960.1">
    <property type="nucleotide sequence ID" value="NZ_JAKGBZ010000028.1"/>
</dbReference>
<dbReference type="InterPro" id="IPR002818">
    <property type="entry name" value="DJ-1/PfpI"/>
</dbReference>
<dbReference type="InterPro" id="IPR052158">
    <property type="entry name" value="INH-QAR"/>
</dbReference>
<keyword evidence="6" id="KW-1185">Reference proteome</keyword>
<accession>A0ABS9E280</accession>
<evidence type="ECO:0000313" key="5">
    <source>
        <dbReference type="EMBL" id="MCF3947699.1"/>
    </source>
</evidence>
<keyword evidence="3" id="KW-0804">Transcription</keyword>
<dbReference type="SMART" id="SM00342">
    <property type="entry name" value="HTH_ARAC"/>
    <property type="match status" value="1"/>
</dbReference>
<comment type="caution">
    <text evidence="5">The sequence shown here is derived from an EMBL/GenBank/DDBJ whole genome shotgun (WGS) entry which is preliminary data.</text>
</comment>
<evidence type="ECO:0000256" key="1">
    <source>
        <dbReference type="ARBA" id="ARBA00023015"/>
    </source>
</evidence>
<dbReference type="PRINTS" id="PR00032">
    <property type="entry name" value="HTHARAC"/>
</dbReference>
<dbReference type="Gene3D" id="3.40.50.880">
    <property type="match status" value="1"/>
</dbReference>
<dbReference type="EMBL" id="JAKGBZ010000028">
    <property type="protein sequence ID" value="MCF3947699.1"/>
    <property type="molecule type" value="Genomic_DNA"/>
</dbReference>
<dbReference type="SUPFAM" id="SSF52317">
    <property type="entry name" value="Class I glutamine amidotransferase-like"/>
    <property type="match status" value="1"/>
</dbReference>
<sequence length="354" mass="38780">MKDPKPLSVGILLTDNFTLSAFSLFVDTLRLAADESDFSRPIHCRWTIMAEAAAPIRASCGVQIVPTSEPVEPGQFDYVVVVGGVLHNSKPASSWIHAYLHRAAEARVPLIGICTGSFVLCRAGLMEGRRVCVSWLHYQDFRREFPDHAVIGDRFFEIDGDRITCAGGAGAADLAASLVERHLGSRLAQKPHQVLLLTQMRGTEAVQPHPPMAHDVTDDRIRRALLMMEQNLANPLPIAAIAHKLGLSTRQLERLFDATLGHRPSNLYRVLRLRYARWLLENTSRSVTDIALDAGFSDCAHFSRQFKSLHGLSPSHARLGLQPGSSGTPIAPSMLKVLAAGEAPTAEWAGARTY</sequence>
<dbReference type="Gene3D" id="1.10.10.60">
    <property type="entry name" value="Homeodomain-like"/>
    <property type="match status" value="1"/>
</dbReference>
<dbReference type="Proteomes" id="UP001521209">
    <property type="component" value="Unassembled WGS sequence"/>
</dbReference>
<gene>
    <name evidence="5" type="ORF">L2A60_13530</name>
</gene>
<organism evidence="5 6">
    <name type="scientific">Acidiphilium iwatense</name>
    <dbReference type="NCBI Taxonomy" id="768198"/>
    <lineage>
        <taxon>Bacteria</taxon>
        <taxon>Pseudomonadati</taxon>
        <taxon>Pseudomonadota</taxon>
        <taxon>Alphaproteobacteria</taxon>
        <taxon>Acetobacterales</taxon>
        <taxon>Acidocellaceae</taxon>
        <taxon>Acidiphilium</taxon>
    </lineage>
</organism>
<evidence type="ECO:0000313" key="6">
    <source>
        <dbReference type="Proteomes" id="UP001521209"/>
    </source>
</evidence>
<dbReference type="InterPro" id="IPR018062">
    <property type="entry name" value="HTH_AraC-typ_CS"/>
</dbReference>
<keyword evidence="2" id="KW-0238">DNA-binding</keyword>
<evidence type="ECO:0000256" key="3">
    <source>
        <dbReference type="ARBA" id="ARBA00023163"/>
    </source>
</evidence>
<dbReference type="InterPro" id="IPR018060">
    <property type="entry name" value="HTH_AraC"/>
</dbReference>
<proteinExistence type="predicted"/>
<dbReference type="CDD" id="cd03136">
    <property type="entry name" value="GATase1_AraC_ArgR_like"/>
    <property type="match status" value="1"/>
</dbReference>
<dbReference type="Pfam" id="PF12833">
    <property type="entry name" value="HTH_18"/>
    <property type="match status" value="1"/>
</dbReference>
<evidence type="ECO:0000259" key="4">
    <source>
        <dbReference type="PROSITE" id="PS01124"/>
    </source>
</evidence>
<dbReference type="PANTHER" id="PTHR43130">
    <property type="entry name" value="ARAC-FAMILY TRANSCRIPTIONAL REGULATOR"/>
    <property type="match status" value="1"/>
</dbReference>
<dbReference type="Pfam" id="PF01965">
    <property type="entry name" value="DJ-1_PfpI"/>
    <property type="match status" value="1"/>
</dbReference>
<name>A0ABS9E280_9PROT</name>
<evidence type="ECO:0000256" key="2">
    <source>
        <dbReference type="ARBA" id="ARBA00023125"/>
    </source>
</evidence>
<keyword evidence="1" id="KW-0805">Transcription regulation</keyword>
<dbReference type="SUPFAM" id="SSF46689">
    <property type="entry name" value="Homeodomain-like"/>
    <property type="match status" value="2"/>
</dbReference>
<dbReference type="InterPro" id="IPR009057">
    <property type="entry name" value="Homeodomain-like_sf"/>
</dbReference>
<dbReference type="InterPro" id="IPR029062">
    <property type="entry name" value="Class_I_gatase-like"/>
</dbReference>
<feature type="domain" description="HTH araC/xylS-type" evidence="4">
    <location>
        <begin position="222"/>
        <end position="320"/>
    </location>
</feature>
<dbReference type="InterPro" id="IPR020449">
    <property type="entry name" value="Tscrpt_reg_AraC-type_HTH"/>
</dbReference>
<dbReference type="PANTHER" id="PTHR43130:SF3">
    <property type="entry name" value="HTH-TYPE TRANSCRIPTIONAL REGULATOR RV1931C"/>
    <property type="match status" value="1"/>
</dbReference>
<dbReference type="PROSITE" id="PS00041">
    <property type="entry name" value="HTH_ARAC_FAMILY_1"/>
    <property type="match status" value="1"/>
</dbReference>
<dbReference type="PROSITE" id="PS01124">
    <property type="entry name" value="HTH_ARAC_FAMILY_2"/>
    <property type="match status" value="1"/>
</dbReference>